<dbReference type="EMBL" id="RJQC01000002">
    <property type="protein sequence ID" value="RNM30464.1"/>
    <property type="molecule type" value="Genomic_DNA"/>
</dbReference>
<protein>
    <submittedName>
        <fullName evidence="1">HAD-IIA family hydrolase</fullName>
    </submittedName>
</protein>
<dbReference type="Gene3D" id="3.40.50.1000">
    <property type="entry name" value="HAD superfamily/HAD-like"/>
    <property type="match status" value="2"/>
</dbReference>
<dbReference type="InterPro" id="IPR023214">
    <property type="entry name" value="HAD_sf"/>
</dbReference>
<dbReference type="PANTHER" id="PTHR19288">
    <property type="entry name" value="4-NITROPHENYLPHOSPHATASE-RELATED"/>
    <property type="match status" value="1"/>
</dbReference>
<dbReference type="Pfam" id="PF13242">
    <property type="entry name" value="Hydrolase_like"/>
    <property type="match status" value="1"/>
</dbReference>
<keyword evidence="1" id="KW-0378">Hydrolase</keyword>
<dbReference type="InterPro" id="IPR036412">
    <property type="entry name" value="HAD-like_sf"/>
</dbReference>
<dbReference type="Pfam" id="PF13344">
    <property type="entry name" value="Hydrolase_6"/>
    <property type="match status" value="1"/>
</dbReference>
<comment type="caution">
    <text evidence="1">The sequence shown here is derived from an EMBL/GenBank/DDBJ whole genome shotgun (WGS) entry which is preliminary data.</text>
</comment>
<keyword evidence="2" id="KW-1185">Reference proteome</keyword>
<dbReference type="PANTHER" id="PTHR19288:SF46">
    <property type="entry name" value="HALOACID DEHALOGENASE-LIKE HYDROLASE DOMAIN-CONTAINING PROTEIN 2"/>
    <property type="match status" value="1"/>
</dbReference>
<evidence type="ECO:0000313" key="2">
    <source>
        <dbReference type="Proteomes" id="UP000276568"/>
    </source>
</evidence>
<proteinExistence type="predicted"/>
<dbReference type="RefSeq" id="WP_128520374.1">
    <property type="nucleotide sequence ID" value="NZ_JAQYEM010000045.1"/>
</dbReference>
<name>A0A3N0I0D6_9FIRM</name>
<sequence>MAMTDLKDIQERMKDIKTFILDMDGTIYLGNDLFPYTHKFLDKVEETGRNYYFFTNNSSKDLEAYTTKLGKMGIDITPEQMMVSTDVILQYLDEHHPGAKLYVVGTPALLRAFEKAGWTLDDEDPDVVILGFDTTLTYEKLSKLCTFVRHGKTYYGINPDLNCPVEGGEFIPDCGSIARCVESSTGVYPEFFGKPSHRTLDYIVKATGLKPEEIAIVGDRMYTDIAVADNSDVVSILVLSGETKEEDVPKSKHQPDIMIENIGVLADLL</sequence>
<dbReference type="SUPFAM" id="SSF56784">
    <property type="entry name" value="HAD-like"/>
    <property type="match status" value="1"/>
</dbReference>
<dbReference type="OrthoDB" id="9810449at2"/>
<dbReference type="InterPro" id="IPR006357">
    <property type="entry name" value="HAD-SF_hydro_IIA"/>
</dbReference>
<dbReference type="Proteomes" id="UP000276568">
    <property type="component" value="Unassembled WGS sequence"/>
</dbReference>
<organism evidence="1 2">
    <name type="scientific">Absicoccus porci</name>
    <dbReference type="NCBI Taxonomy" id="2486576"/>
    <lineage>
        <taxon>Bacteria</taxon>
        <taxon>Bacillati</taxon>
        <taxon>Bacillota</taxon>
        <taxon>Erysipelotrichia</taxon>
        <taxon>Erysipelotrichales</taxon>
        <taxon>Erysipelotrichaceae</taxon>
        <taxon>Absicoccus</taxon>
    </lineage>
</organism>
<evidence type="ECO:0000313" key="1">
    <source>
        <dbReference type="EMBL" id="RNM30464.1"/>
    </source>
</evidence>
<dbReference type="AlphaFoldDB" id="A0A3N0I0D6"/>
<dbReference type="GO" id="GO:0005737">
    <property type="term" value="C:cytoplasm"/>
    <property type="evidence" value="ECO:0007669"/>
    <property type="project" value="TreeGrafter"/>
</dbReference>
<gene>
    <name evidence="1" type="ORF">EDX97_06655</name>
</gene>
<dbReference type="NCBIfam" id="TIGR01460">
    <property type="entry name" value="HAD-SF-IIA"/>
    <property type="match status" value="1"/>
</dbReference>
<reference evidence="1 2" key="1">
    <citation type="submission" date="2018-11" db="EMBL/GenBank/DDBJ databases">
        <title>Clostridium sp. nov., a member of the family Erysipelotrichaceae isolated from pig faeces.</title>
        <authorList>
            <person name="Chang Y.-H."/>
        </authorList>
    </citation>
    <scope>NUCLEOTIDE SEQUENCE [LARGE SCALE GENOMIC DNA]</scope>
    <source>
        <strain evidence="1 2">YH-panp20</strain>
    </source>
</reference>
<dbReference type="GO" id="GO:0016791">
    <property type="term" value="F:phosphatase activity"/>
    <property type="evidence" value="ECO:0007669"/>
    <property type="project" value="TreeGrafter"/>
</dbReference>
<accession>A0A3N0I0D6</accession>